<evidence type="ECO:0000256" key="3">
    <source>
        <dbReference type="ARBA" id="ARBA00022448"/>
    </source>
</evidence>
<organism evidence="19 20">
    <name type="scientific">Natronospira bacteriovora</name>
    <dbReference type="NCBI Taxonomy" id="3069753"/>
    <lineage>
        <taxon>Bacteria</taxon>
        <taxon>Pseudomonadati</taxon>
        <taxon>Pseudomonadota</taxon>
        <taxon>Gammaproteobacteria</taxon>
        <taxon>Natronospirales</taxon>
        <taxon>Natronospiraceae</taxon>
        <taxon>Natronospira</taxon>
    </lineage>
</organism>
<evidence type="ECO:0000313" key="20">
    <source>
        <dbReference type="Proteomes" id="UP001239019"/>
    </source>
</evidence>
<dbReference type="PRINTS" id="PR01166">
    <property type="entry name" value="CYCOXIDASEII"/>
</dbReference>
<keyword evidence="7" id="KW-1278">Translocase</keyword>
<dbReference type="Pfam" id="PF02790">
    <property type="entry name" value="COX2_TM"/>
    <property type="match status" value="1"/>
</dbReference>
<sequence length="289" mass="33381">MFKTKLSGAIRHTFLLGMLLLAFPGSALAFREGINLPRGVTTMSDEIYNLHMLIFWICVVIAVLVFGAMIISIFLHRKSRGVEPAKWHHNTAVEVVWTVIPFMILIGMAIPSARALIDLEDYRDYDMSIQVTGYQWFWHYEYRGENVDFYSRLDRDSNRARQLRAHRDIDPRDVDNYLLEVDNRVVVPINQKVLLLLTANDVIHAWWVPELGGKKDAIPGFVNELWFEITEPGVYRGQCAELCGRDHGFMPIVVEAVEQEEYEAWLEEMRERQAKGDDNLQLSAIEVAR</sequence>
<dbReference type="EMBL" id="JAVDDT010000006">
    <property type="protein sequence ID" value="MDQ2070172.1"/>
    <property type="molecule type" value="Genomic_DNA"/>
</dbReference>
<evidence type="ECO:0000256" key="4">
    <source>
        <dbReference type="ARBA" id="ARBA00022660"/>
    </source>
</evidence>
<dbReference type="PROSITE" id="PS00078">
    <property type="entry name" value="COX2"/>
    <property type="match status" value="1"/>
</dbReference>
<protein>
    <recommendedName>
        <fullName evidence="15">Cytochrome c oxidase subunit 2</fullName>
        <ecNumber evidence="15">7.1.1.9</ecNumber>
    </recommendedName>
</protein>
<feature type="transmembrane region" description="Helical" evidence="16">
    <location>
        <begin position="53"/>
        <end position="75"/>
    </location>
</feature>
<dbReference type="InterPro" id="IPR014222">
    <property type="entry name" value="Cyt_c_oxidase_su2"/>
</dbReference>
<dbReference type="RefSeq" id="WP_306728670.1">
    <property type="nucleotide sequence ID" value="NZ_JAVDDT010000006.1"/>
</dbReference>
<reference evidence="19 20" key="1">
    <citation type="submission" date="2023-08" db="EMBL/GenBank/DDBJ databases">
        <title>Whole-genome sequencing of halo(alkali)philic microorganisms from hypersaline lakes.</title>
        <authorList>
            <person name="Sorokin D.Y."/>
            <person name="Abbas B."/>
            <person name="Merkel A.Y."/>
        </authorList>
    </citation>
    <scope>NUCLEOTIDE SEQUENCE [LARGE SCALE GENOMIC DNA]</scope>
    <source>
        <strain evidence="19 20">AB-CW4</strain>
    </source>
</reference>
<feature type="domain" description="Cytochrome oxidase subunit II transmembrane region profile" evidence="18">
    <location>
        <begin position="28"/>
        <end position="123"/>
    </location>
</feature>
<dbReference type="InterPro" id="IPR008972">
    <property type="entry name" value="Cupredoxin"/>
</dbReference>
<comment type="cofactor">
    <cofactor evidence="15">
        <name>Cu cation</name>
        <dbReference type="ChEBI" id="CHEBI:23378"/>
    </cofactor>
    <text evidence="15">Binds a copper A center.</text>
</comment>
<evidence type="ECO:0000256" key="10">
    <source>
        <dbReference type="ARBA" id="ARBA00023008"/>
    </source>
</evidence>
<dbReference type="InterPro" id="IPR045187">
    <property type="entry name" value="CcO_II"/>
</dbReference>
<proteinExistence type="inferred from homology"/>
<dbReference type="PANTHER" id="PTHR22888:SF9">
    <property type="entry name" value="CYTOCHROME C OXIDASE SUBUNIT 2"/>
    <property type="match status" value="1"/>
</dbReference>
<keyword evidence="10 15" id="KW-0186">Copper</keyword>
<dbReference type="Gene3D" id="1.10.287.90">
    <property type="match status" value="1"/>
</dbReference>
<dbReference type="NCBIfam" id="TIGR02866">
    <property type="entry name" value="CoxB"/>
    <property type="match status" value="1"/>
</dbReference>
<comment type="catalytic activity">
    <reaction evidence="13 15">
        <text>4 Fe(II)-[cytochrome c] + O2 + 8 H(+)(in) = 4 Fe(III)-[cytochrome c] + 2 H2O + 4 H(+)(out)</text>
        <dbReference type="Rhea" id="RHEA:11436"/>
        <dbReference type="Rhea" id="RHEA-COMP:10350"/>
        <dbReference type="Rhea" id="RHEA-COMP:14399"/>
        <dbReference type="ChEBI" id="CHEBI:15377"/>
        <dbReference type="ChEBI" id="CHEBI:15378"/>
        <dbReference type="ChEBI" id="CHEBI:15379"/>
        <dbReference type="ChEBI" id="CHEBI:29033"/>
        <dbReference type="ChEBI" id="CHEBI:29034"/>
        <dbReference type="EC" id="7.1.1.9"/>
    </reaction>
</comment>
<dbReference type="PROSITE" id="PS50857">
    <property type="entry name" value="COX2_CUA"/>
    <property type="match status" value="1"/>
</dbReference>
<keyword evidence="20" id="KW-1185">Reference proteome</keyword>
<evidence type="ECO:0000313" key="19">
    <source>
        <dbReference type="EMBL" id="MDQ2070172.1"/>
    </source>
</evidence>
<evidence type="ECO:0000256" key="5">
    <source>
        <dbReference type="ARBA" id="ARBA00022692"/>
    </source>
</evidence>
<keyword evidence="6 15" id="KW-0479">Metal-binding</keyword>
<keyword evidence="8 14" id="KW-0249">Electron transport</keyword>
<dbReference type="InterPro" id="IPR002429">
    <property type="entry name" value="CcO_II-like_C"/>
</dbReference>
<comment type="subcellular location">
    <subcellularLocation>
        <location evidence="14">Cell membrane</location>
        <topology evidence="14">Multi-pass membrane protein</topology>
    </subcellularLocation>
    <subcellularLocation>
        <location evidence="1">Membrane</location>
        <topology evidence="1">Multi-pass membrane protein</topology>
    </subcellularLocation>
</comment>
<comment type="function">
    <text evidence="12 15">Subunits I and II form the functional core of the enzyme complex. Electrons originating in cytochrome c are transferred via heme a and Cu(A) to the binuclear center formed by heme a3 and Cu(B).</text>
</comment>
<dbReference type="PROSITE" id="PS50999">
    <property type="entry name" value="COX2_TM"/>
    <property type="match status" value="1"/>
</dbReference>
<comment type="caution">
    <text evidence="19">The sequence shown here is derived from an EMBL/GenBank/DDBJ whole genome shotgun (WGS) entry which is preliminary data.</text>
</comment>
<evidence type="ECO:0000256" key="13">
    <source>
        <dbReference type="ARBA" id="ARBA00047816"/>
    </source>
</evidence>
<keyword evidence="4 14" id="KW-0679">Respiratory chain</keyword>
<evidence type="ECO:0000256" key="2">
    <source>
        <dbReference type="ARBA" id="ARBA00007866"/>
    </source>
</evidence>
<gene>
    <name evidence="19" type="primary">coxB</name>
    <name evidence="19" type="ORF">RBH19_09810</name>
</gene>
<evidence type="ECO:0000256" key="7">
    <source>
        <dbReference type="ARBA" id="ARBA00022967"/>
    </source>
</evidence>
<evidence type="ECO:0000256" key="9">
    <source>
        <dbReference type="ARBA" id="ARBA00022989"/>
    </source>
</evidence>
<evidence type="ECO:0000256" key="6">
    <source>
        <dbReference type="ARBA" id="ARBA00022723"/>
    </source>
</evidence>
<feature type="domain" description="Cytochrome oxidase subunit II copper A binding" evidence="17">
    <location>
        <begin position="124"/>
        <end position="268"/>
    </location>
</feature>
<dbReference type="Pfam" id="PF00116">
    <property type="entry name" value="COX2"/>
    <property type="match status" value="1"/>
</dbReference>
<dbReference type="SUPFAM" id="SSF49503">
    <property type="entry name" value="Cupredoxins"/>
    <property type="match status" value="1"/>
</dbReference>
<dbReference type="EC" id="7.1.1.9" evidence="15"/>
<evidence type="ECO:0000256" key="1">
    <source>
        <dbReference type="ARBA" id="ARBA00004141"/>
    </source>
</evidence>
<accession>A0ABU0W886</accession>
<keyword evidence="11 16" id="KW-0472">Membrane</keyword>
<keyword evidence="3 14" id="KW-0813">Transport</keyword>
<dbReference type="Proteomes" id="UP001239019">
    <property type="component" value="Unassembled WGS sequence"/>
</dbReference>
<dbReference type="Gene3D" id="2.60.40.420">
    <property type="entry name" value="Cupredoxins - blue copper proteins"/>
    <property type="match status" value="1"/>
</dbReference>
<evidence type="ECO:0000259" key="17">
    <source>
        <dbReference type="PROSITE" id="PS50857"/>
    </source>
</evidence>
<keyword evidence="5 14" id="KW-0812">Transmembrane</keyword>
<evidence type="ECO:0000256" key="14">
    <source>
        <dbReference type="RuleBase" id="RU000456"/>
    </source>
</evidence>
<evidence type="ECO:0000256" key="8">
    <source>
        <dbReference type="ARBA" id="ARBA00022982"/>
    </source>
</evidence>
<dbReference type="InterPro" id="IPR001505">
    <property type="entry name" value="Copper_CuA"/>
</dbReference>
<dbReference type="PANTHER" id="PTHR22888">
    <property type="entry name" value="CYTOCHROME C OXIDASE, SUBUNIT II"/>
    <property type="match status" value="1"/>
</dbReference>
<evidence type="ECO:0000256" key="11">
    <source>
        <dbReference type="ARBA" id="ARBA00023136"/>
    </source>
</evidence>
<dbReference type="InterPro" id="IPR011759">
    <property type="entry name" value="Cyt_c_oxidase_su2_TM_dom"/>
</dbReference>
<evidence type="ECO:0000256" key="16">
    <source>
        <dbReference type="SAM" id="Phobius"/>
    </source>
</evidence>
<evidence type="ECO:0000256" key="12">
    <source>
        <dbReference type="ARBA" id="ARBA00024688"/>
    </source>
</evidence>
<dbReference type="SUPFAM" id="SSF81464">
    <property type="entry name" value="Cytochrome c oxidase subunit II-like, transmembrane region"/>
    <property type="match status" value="1"/>
</dbReference>
<keyword evidence="9 16" id="KW-1133">Transmembrane helix</keyword>
<comment type="similarity">
    <text evidence="2 14">Belongs to the cytochrome c oxidase subunit 2 family.</text>
</comment>
<evidence type="ECO:0000256" key="15">
    <source>
        <dbReference type="RuleBase" id="RU004024"/>
    </source>
</evidence>
<evidence type="ECO:0000259" key="18">
    <source>
        <dbReference type="PROSITE" id="PS50999"/>
    </source>
</evidence>
<dbReference type="InterPro" id="IPR036257">
    <property type="entry name" value="Cyt_c_oxidase_su2_TM_sf"/>
</dbReference>
<feature type="transmembrane region" description="Helical" evidence="16">
    <location>
        <begin position="95"/>
        <end position="117"/>
    </location>
</feature>
<name>A0ABU0W886_9GAMM</name>